<reference evidence="1" key="1">
    <citation type="journal article" date="2014" name="Int. J. Syst. Evol. Microbiol.">
        <title>Complete genome sequence of Corynebacterium casei LMG S-19264T (=DSM 44701T), isolated from a smear-ripened cheese.</title>
        <authorList>
            <consortium name="US DOE Joint Genome Institute (JGI-PGF)"/>
            <person name="Walter F."/>
            <person name="Albersmeier A."/>
            <person name="Kalinowski J."/>
            <person name="Ruckert C."/>
        </authorList>
    </citation>
    <scope>NUCLEOTIDE SEQUENCE</scope>
    <source>
        <strain evidence="1">CGMCC 4.7403</strain>
    </source>
</reference>
<evidence type="ECO:0000313" key="2">
    <source>
        <dbReference type="Proteomes" id="UP000603227"/>
    </source>
</evidence>
<dbReference type="AlphaFoldDB" id="A0A919GQM0"/>
<evidence type="ECO:0000313" key="1">
    <source>
        <dbReference type="EMBL" id="GHH88559.1"/>
    </source>
</evidence>
<dbReference type="EMBL" id="BNAT01000010">
    <property type="protein sequence ID" value="GHH88559.1"/>
    <property type="molecule type" value="Genomic_DNA"/>
</dbReference>
<reference evidence="1" key="2">
    <citation type="submission" date="2020-09" db="EMBL/GenBank/DDBJ databases">
        <authorList>
            <person name="Sun Q."/>
            <person name="Zhou Y."/>
        </authorList>
    </citation>
    <scope>NUCLEOTIDE SEQUENCE</scope>
    <source>
        <strain evidence="1">CGMCC 4.7403</strain>
    </source>
</reference>
<accession>A0A919GQM0</accession>
<dbReference type="RefSeq" id="WP_189783331.1">
    <property type="nucleotide sequence ID" value="NZ_BNAT01000010.1"/>
</dbReference>
<gene>
    <name evidence="1" type="ORF">GCM10017771_34400</name>
</gene>
<proteinExistence type="predicted"/>
<comment type="caution">
    <text evidence="1">The sequence shown here is derived from an EMBL/GenBank/DDBJ whole genome shotgun (WGS) entry which is preliminary data.</text>
</comment>
<organism evidence="1 2">
    <name type="scientific">Streptomyces capitiformicae</name>
    <dbReference type="NCBI Taxonomy" id="2014920"/>
    <lineage>
        <taxon>Bacteria</taxon>
        <taxon>Bacillati</taxon>
        <taxon>Actinomycetota</taxon>
        <taxon>Actinomycetes</taxon>
        <taxon>Kitasatosporales</taxon>
        <taxon>Streptomycetaceae</taxon>
        <taxon>Streptomyces</taxon>
    </lineage>
</organism>
<name>A0A919GQM0_9ACTN</name>
<keyword evidence="2" id="KW-1185">Reference proteome</keyword>
<sequence>MNALVEADDRQGGHTELEKAAVQGRDGVLELRQRDAGECLRRALCAAAAEYTIIAAWSWTHPKVQPLHEVWGYAKAGEQQPFTGTRRQPAFAACRMQDDLDDHPVAELTDPITTLPLVRGR</sequence>
<dbReference type="Proteomes" id="UP000603227">
    <property type="component" value="Unassembled WGS sequence"/>
</dbReference>
<protein>
    <submittedName>
        <fullName evidence="1">Uncharacterized protein</fullName>
    </submittedName>
</protein>